<protein>
    <submittedName>
        <fullName evidence="1">Putative DNA binding protein motif protein</fullName>
    </submittedName>
</protein>
<evidence type="ECO:0000313" key="1">
    <source>
        <dbReference type="EMBL" id="ARR28886.1"/>
    </source>
</evidence>
<keyword evidence="2" id="KW-1185">Reference proteome</keyword>
<dbReference type="Proteomes" id="UP000203507">
    <property type="component" value="Segment"/>
</dbReference>
<sequence>MQTVKKKISVCGLTTQHASSNTHYNIYTGSFSLRNVVQQPSVCKINAVHVKVHVSDPGNEPFAVNGFGYLAKEDKPVTGPTVYIANQKDITIPAALCYSTGGGDPQFTAGDNQHRIAAQYLIGKESELVVSDILLYNAINLKLSCLDTLLLPALHELEQCVNGTKTLTTTCTCGPCNETNVPVACSSDFIALPLFHPVSSTFFQDNDLFTRKDYVQTDSALLNLCRALYSSAFLNIDESTKRSNTGHHLLVQSLIDVTMAEAKEKSSSIDTFRGRNHMQFYRITQSEKETPSIFLIKNQNTSQAIDFLYNTQQMIKTDHPQEKAMWVLSTRGLKDFINSLIVLRSKLDLVLMCDDIPLQLIFCSRTLAKTLYYDLSLEIEFFPGVTKVDNMLPTLYNASISQQQVNGYASLSNTIITFPMVY</sequence>
<organism evidence="1">
    <name type="scientific">Ranid herpesvirus 3</name>
    <dbReference type="NCBI Taxonomy" id="1987509"/>
    <lineage>
        <taxon>Viruses</taxon>
        <taxon>Duplodnaviria</taxon>
        <taxon>Heunggongvirae</taxon>
        <taxon>Peploviricota</taxon>
        <taxon>Herviviricetes</taxon>
        <taxon>Herpesvirales</taxon>
        <taxon>Alloherpesviridae</taxon>
        <taxon>Batravirus</taxon>
        <taxon>Batravirus ranidallo3</taxon>
    </lineage>
</organism>
<accession>A0A1X9T5B3</accession>
<dbReference type="RefSeq" id="YP_009362395.1">
    <property type="nucleotide sequence ID" value="NC_034618.1"/>
</dbReference>
<name>A0A1X9T5B3_9VIRU</name>
<dbReference type="GeneID" id="32878220"/>
<reference evidence="1" key="1">
    <citation type="journal article" date="2017" name="Vet. Pathol.">
        <title>Ranid Herpesvirus 3 and Proliferative Dermatitis in Free-Ranging Wild Common Frogs (Rana Temporaria).</title>
        <authorList>
            <person name="Origgi F.C."/>
            <person name="Schmidt B.R."/>
            <person name="Lohmann P."/>
            <person name="Otten P."/>
            <person name="Akdesir E."/>
            <person name="Gaschen V."/>
            <person name="Aguilar-Bultet L."/>
            <person name="Wahli T."/>
            <person name="Sattler U."/>
            <person name="Stoffel M.H."/>
        </authorList>
    </citation>
    <scope>NUCLEOTIDE SEQUENCE [LARGE SCALE GENOMIC DNA]</scope>
    <source>
        <strain evidence="1">FO1_2015</strain>
    </source>
</reference>
<dbReference type="KEGG" id="vg:32878220"/>
<proteinExistence type="predicted"/>
<evidence type="ECO:0000313" key="2">
    <source>
        <dbReference type="Proteomes" id="UP000203507"/>
    </source>
</evidence>
<dbReference type="EMBL" id="KX832224">
    <property type="protein sequence ID" value="ARR28886.1"/>
    <property type="molecule type" value="Genomic_DNA"/>
</dbReference>